<dbReference type="HOGENOM" id="CLU_2094504_0_0_6"/>
<dbReference type="eggNOG" id="COG1680">
    <property type="taxonomic scope" value="Bacteria"/>
</dbReference>
<dbReference type="InterPro" id="IPR050491">
    <property type="entry name" value="AmpC-like"/>
</dbReference>
<dbReference type="PANTHER" id="PTHR46825">
    <property type="entry name" value="D-ALANYL-D-ALANINE-CARBOXYPEPTIDASE/ENDOPEPTIDASE AMPH"/>
    <property type="match status" value="1"/>
</dbReference>
<dbReference type="EMBL" id="CP003837">
    <property type="protein sequence ID" value="AGH44289.1"/>
    <property type="molecule type" value="Genomic_DNA"/>
</dbReference>
<gene>
    <name evidence="2" type="ORF">C427_2180</name>
</gene>
<name>M4RQ14_9ALTE</name>
<dbReference type="AlphaFoldDB" id="M4RQ14"/>
<protein>
    <recommendedName>
        <fullName evidence="1">Beta-lactamase-related domain-containing protein</fullName>
    </recommendedName>
</protein>
<keyword evidence="3" id="KW-1185">Reference proteome</keyword>
<dbReference type="InterPro" id="IPR012338">
    <property type="entry name" value="Beta-lactam/transpept-like"/>
</dbReference>
<dbReference type="Proteomes" id="UP000011864">
    <property type="component" value="Chromosome"/>
</dbReference>
<dbReference type="SUPFAM" id="SSF56601">
    <property type="entry name" value="beta-lactamase/transpeptidase-like"/>
    <property type="match status" value="1"/>
</dbReference>
<dbReference type="PATRIC" id="fig|1129794.4.peg.2157"/>
<proteinExistence type="predicted"/>
<feature type="domain" description="Beta-lactamase-related" evidence="1">
    <location>
        <begin position="5"/>
        <end position="95"/>
    </location>
</feature>
<reference evidence="2 3" key="1">
    <citation type="journal article" date="2013" name="Genome Announc.">
        <title>Complete Genome Sequence of Glaciecola psychrophila Strain 170T.</title>
        <authorList>
            <person name="Yin J."/>
            <person name="Chen J."/>
            <person name="Liu G."/>
            <person name="Yu Y."/>
            <person name="Song L."/>
            <person name="Wang X."/>
            <person name="Qu X."/>
        </authorList>
    </citation>
    <scope>NUCLEOTIDE SEQUENCE [LARGE SCALE GENOMIC DNA]</scope>
    <source>
        <strain evidence="2 3">170</strain>
    </source>
</reference>
<dbReference type="KEGG" id="gps:C427_2180"/>
<sequence>MPEVWRDLTIKQLMSHTSGLPAILGNWAGLLGSQDFDTAWELVKQKPMEFKPDTRFKYNQTGYVLLGKIIDKLSGMPFAEFITKNQLNKIGMIKTADAGLPILKRSYPIKRALILM</sequence>
<evidence type="ECO:0000259" key="1">
    <source>
        <dbReference type="Pfam" id="PF00144"/>
    </source>
</evidence>
<dbReference type="Pfam" id="PF00144">
    <property type="entry name" value="Beta-lactamase"/>
    <property type="match status" value="1"/>
</dbReference>
<dbReference type="InterPro" id="IPR001466">
    <property type="entry name" value="Beta-lactam-related"/>
</dbReference>
<organism evidence="2 3">
    <name type="scientific">Paraglaciecola psychrophila 170</name>
    <dbReference type="NCBI Taxonomy" id="1129794"/>
    <lineage>
        <taxon>Bacteria</taxon>
        <taxon>Pseudomonadati</taxon>
        <taxon>Pseudomonadota</taxon>
        <taxon>Gammaproteobacteria</taxon>
        <taxon>Alteromonadales</taxon>
        <taxon>Alteromonadaceae</taxon>
        <taxon>Paraglaciecola</taxon>
    </lineage>
</organism>
<dbReference type="Gene3D" id="3.40.710.10">
    <property type="entry name" value="DD-peptidase/beta-lactamase superfamily"/>
    <property type="match status" value="1"/>
</dbReference>
<evidence type="ECO:0000313" key="3">
    <source>
        <dbReference type="Proteomes" id="UP000011864"/>
    </source>
</evidence>
<evidence type="ECO:0000313" key="2">
    <source>
        <dbReference type="EMBL" id="AGH44289.1"/>
    </source>
</evidence>
<dbReference type="PANTHER" id="PTHR46825:SF9">
    <property type="entry name" value="BETA-LACTAMASE-RELATED DOMAIN-CONTAINING PROTEIN"/>
    <property type="match status" value="1"/>
</dbReference>
<dbReference type="STRING" id="1129794.C427_2180"/>
<accession>M4RQ14</accession>